<dbReference type="KEGG" id="cmb:CSW64_03420"/>
<dbReference type="PANTHER" id="PTHR43391">
    <property type="entry name" value="RETINOL DEHYDROGENASE-RELATED"/>
    <property type="match status" value="1"/>
</dbReference>
<dbReference type="AlphaFoldDB" id="A0A2D2AU40"/>
<dbReference type="PRINTS" id="PR00081">
    <property type="entry name" value="GDHRDH"/>
</dbReference>
<keyword evidence="5" id="KW-1185">Reference proteome</keyword>
<organism evidence="4 5">
    <name type="scientific">Caulobacter mirabilis</name>
    <dbReference type="NCBI Taxonomy" id="69666"/>
    <lineage>
        <taxon>Bacteria</taxon>
        <taxon>Pseudomonadati</taxon>
        <taxon>Pseudomonadota</taxon>
        <taxon>Alphaproteobacteria</taxon>
        <taxon>Caulobacterales</taxon>
        <taxon>Caulobacteraceae</taxon>
        <taxon>Caulobacter</taxon>
    </lineage>
</organism>
<protein>
    <submittedName>
        <fullName evidence="4">Short-chain dehydrogenase</fullName>
    </submittedName>
</protein>
<dbReference type="OrthoDB" id="9793825at2"/>
<dbReference type="Gene3D" id="3.40.50.720">
    <property type="entry name" value="NAD(P)-binding Rossmann-like Domain"/>
    <property type="match status" value="1"/>
</dbReference>
<accession>A0A2D2AU40</accession>
<proteinExistence type="inferred from homology"/>
<dbReference type="PANTHER" id="PTHR43391:SF82">
    <property type="entry name" value="OXIDOREDUCTASE SADH-RELATED"/>
    <property type="match status" value="1"/>
</dbReference>
<dbReference type="NCBIfam" id="NF006123">
    <property type="entry name" value="PRK08267.1"/>
    <property type="match status" value="1"/>
</dbReference>
<dbReference type="PRINTS" id="PR00080">
    <property type="entry name" value="SDRFAMILY"/>
</dbReference>
<dbReference type="SUPFAM" id="SSF51735">
    <property type="entry name" value="NAD(P)-binding Rossmann-fold domains"/>
    <property type="match status" value="1"/>
</dbReference>
<dbReference type="GO" id="GO:0016491">
    <property type="term" value="F:oxidoreductase activity"/>
    <property type="evidence" value="ECO:0007669"/>
    <property type="project" value="UniProtKB-KW"/>
</dbReference>
<name>A0A2D2AU40_9CAUL</name>
<gene>
    <name evidence="4" type="ORF">CSW64_03420</name>
</gene>
<evidence type="ECO:0000313" key="4">
    <source>
        <dbReference type="EMBL" id="ATQ41528.1"/>
    </source>
</evidence>
<dbReference type="RefSeq" id="WP_099620784.1">
    <property type="nucleotide sequence ID" value="NZ_CP024201.1"/>
</dbReference>
<dbReference type="EMBL" id="CP024201">
    <property type="protein sequence ID" value="ATQ41528.1"/>
    <property type="molecule type" value="Genomic_DNA"/>
</dbReference>
<evidence type="ECO:0000256" key="1">
    <source>
        <dbReference type="ARBA" id="ARBA00006484"/>
    </source>
</evidence>
<keyword evidence="2" id="KW-0560">Oxidoreductase</keyword>
<reference evidence="4 5" key="1">
    <citation type="submission" date="2017-10" db="EMBL/GenBank/DDBJ databases">
        <title>Genome sequence of Caulobacter mirabilis FWC38.</title>
        <authorList>
            <person name="Fiebig A."/>
            <person name="Crosson S."/>
        </authorList>
    </citation>
    <scope>NUCLEOTIDE SEQUENCE [LARGE SCALE GENOMIC DNA]</scope>
    <source>
        <strain evidence="4 5">FWC 38</strain>
    </source>
</reference>
<evidence type="ECO:0000313" key="5">
    <source>
        <dbReference type="Proteomes" id="UP000228945"/>
    </source>
</evidence>
<dbReference type="Proteomes" id="UP000228945">
    <property type="component" value="Chromosome"/>
</dbReference>
<evidence type="ECO:0000256" key="2">
    <source>
        <dbReference type="ARBA" id="ARBA00023002"/>
    </source>
</evidence>
<dbReference type="InterPro" id="IPR002347">
    <property type="entry name" value="SDR_fam"/>
</dbReference>
<dbReference type="InterPro" id="IPR036291">
    <property type="entry name" value="NAD(P)-bd_dom_sf"/>
</dbReference>
<sequence length="268" mass="28363">MATANGRRSIFVTGAASGIGLAAAKRFAREGWFVGLSDIDAGGLAAALAEIGPDNGATFRLDVRDRQAWTTALTAFGETTNGRLDALLNNAGVAHFGFFEDQTDDEVDRQIDINVTGVINGARTALPMLKATPGSTLINVASCAGLFGAPKMAVYSATKFAVKGLSEALDIEWSRHGVAVRCIMPWFVDTPILRAGSQGGNENIADSIRAGGSEVYTVEEAAAVIWRAAQPGKDLHYIVGKAGKRMRFAARFMPGAVRKQLRSMLQSS</sequence>
<evidence type="ECO:0000256" key="3">
    <source>
        <dbReference type="RuleBase" id="RU000363"/>
    </source>
</evidence>
<comment type="similarity">
    <text evidence="1 3">Belongs to the short-chain dehydrogenases/reductases (SDR) family.</text>
</comment>
<dbReference type="Pfam" id="PF00106">
    <property type="entry name" value="adh_short"/>
    <property type="match status" value="1"/>
</dbReference>